<accession>A0AAU8HXF9</accession>
<dbReference type="InterPro" id="IPR050289">
    <property type="entry name" value="TorD/DmsD_chaperones"/>
</dbReference>
<dbReference type="PANTHER" id="PTHR34227:SF1">
    <property type="entry name" value="DIMETHYL SULFOXIDE REDUCTASE CHAPERONE-RELATED"/>
    <property type="match status" value="1"/>
</dbReference>
<reference evidence="2" key="1">
    <citation type="journal article" date="2018" name="Antonie Van Leeuwenhoek">
        <title>Proteinivorax hydrogeniformans sp. nov., an anaerobic, haloalkaliphilic bacterium fermenting proteinaceous compounds with high hydrogen production.</title>
        <authorList>
            <person name="Boltyanskaya Y."/>
            <person name="Detkova E."/>
            <person name="Pimenov N."/>
            <person name="Kevbrin V."/>
        </authorList>
    </citation>
    <scope>NUCLEOTIDE SEQUENCE</scope>
    <source>
        <strain evidence="2">Z-710</strain>
    </source>
</reference>
<evidence type="ECO:0000313" key="2">
    <source>
        <dbReference type="EMBL" id="XCI30045.1"/>
    </source>
</evidence>
<dbReference type="EMBL" id="CP159485">
    <property type="protein sequence ID" value="XCI30045.1"/>
    <property type="molecule type" value="Genomic_DNA"/>
</dbReference>
<dbReference type="Pfam" id="PF02613">
    <property type="entry name" value="Nitrate_red_del"/>
    <property type="match status" value="1"/>
</dbReference>
<sequence length="205" mass="23945">MTAEDNLRGLNYTMLSSLLYKQIELETLQTAIEITEASSSYFDMETKVTDELLNAMETALKGQQISQLQAEFTSTFLLPTGVRPYESVYRGEKFQLKQEPWLKVKKFYLDCGFKLDPSSRLLEDHVSAELIFMSHLIEQKEHDLQCEFYRDHINQWVPQLLVDAKDKTTSCFYTKLIDYAVAFLEVERRKFKLQECNLNIKEGVN</sequence>
<dbReference type="PANTHER" id="PTHR34227">
    <property type="entry name" value="CHAPERONE PROTEIN YCDY"/>
    <property type="match status" value="1"/>
</dbReference>
<dbReference type="InterPro" id="IPR036411">
    <property type="entry name" value="TorD-like_sf"/>
</dbReference>
<reference evidence="2" key="2">
    <citation type="submission" date="2024-06" db="EMBL/GenBank/DDBJ databases">
        <authorList>
            <person name="Petrova K.O."/>
            <person name="Toshchakov S.V."/>
            <person name="Boltjanskaja Y.V."/>
            <person name="Kevbrin V.V."/>
        </authorList>
    </citation>
    <scope>NUCLEOTIDE SEQUENCE</scope>
    <source>
        <strain evidence="2">Z-710</strain>
    </source>
</reference>
<keyword evidence="1" id="KW-0143">Chaperone</keyword>
<dbReference type="RefSeq" id="WP_353894590.1">
    <property type="nucleotide sequence ID" value="NZ_CP159485.1"/>
</dbReference>
<gene>
    <name evidence="2" type="ORF">PRVXH_002356</name>
</gene>
<proteinExistence type="predicted"/>
<name>A0AAU8HXF9_9FIRM</name>
<dbReference type="Gene3D" id="1.10.3480.10">
    <property type="entry name" value="TorD-like"/>
    <property type="match status" value="1"/>
</dbReference>
<dbReference type="AlphaFoldDB" id="A0AAU8HXF9"/>
<dbReference type="SUPFAM" id="SSF89155">
    <property type="entry name" value="TorD-like"/>
    <property type="match status" value="1"/>
</dbReference>
<organism evidence="2">
    <name type="scientific">Proteinivorax hydrogeniformans</name>
    <dbReference type="NCBI Taxonomy" id="1826727"/>
    <lineage>
        <taxon>Bacteria</taxon>
        <taxon>Bacillati</taxon>
        <taxon>Bacillota</taxon>
        <taxon>Clostridia</taxon>
        <taxon>Eubacteriales</taxon>
        <taxon>Proteinivoracaceae</taxon>
        <taxon>Proteinivorax</taxon>
    </lineage>
</organism>
<dbReference type="InterPro" id="IPR020945">
    <property type="entry name" value="DMSO/NO3_reduct_chaperone"/>
</dbReference>
<evidence type="ECO:0000256" key="1">
    <source>
        <dbReference type="ARBA" id="ARBA00023186"/>
    </source>
</evidence>
<protein>
    <submittedName>
        <fullName evidence="2">Molecular chaperone TorD family protein</fullName>
    </submittedName>
</protein>